<dbReference type="OrthoDB" id="3139399at2759"/>
<dbReference type="AlphaFoldDB" id="A0A9P5NF25"/>
<dbReference type="EMBL" id="JADNYJ010000147">
    <property type="protein sequence ID" value="KAF8879668.1"/>
    <property type="molecule type" value="Genomic_DNA"/>
</dbReference>
<name>A0A9P5NF25_GYMJU</name>
<proteinExistence type="predicted"/>
<reference evidence="1" key="1">
    <citation type="submission" date="2020-11" db="EMBL/GenBank/DDBJ databases">
        <authorList>
            <consortium name="DOE Joint Genome Institute"/>
            <person name="Ahrendt S."/>
            <person name="Riley R."/>
            <person name="Andreopoulos W."/>
            <person name="LaButti K."/>
            <person name="Pangilinan J."/>
            <person name="Ruiz-duenas F.J."/>
            <person name="Barrasa J.M."/>
            <person name="Sanchez-Garcia M."/>
            <person name="Camarero S."/>
            <person name="Miyauchi S."/>
            <person name="Serrano A."/>
            <person name="Linde D."/>
            <person name="Babiker R."/>
            <person name="Drula E."/>
            <person name="Ayuso-Fernandez I."/>
            <person name="Pacheco R."/>
            <person name="Padilla G."/>
            <person name="Ferreira P."/>
            <person name="Barriuso J."/>
            <person name="Kellner H."/>
            <person name="Castanera R."/>
            <person name="Alfaro M."/>
            <person name="Ramirez L."/>
            <person name="Pisabarro A.G."/>
            <person name="Kuo A."/>
            <person name="Tritt A."/>
            <person name="Lipzen A."/>
            <person name="He G."/>
            <person name="Yan M."/>
            <person name="Ng V."/>
            <person name="Cullen D."/>
            <person name="Martin F."/>
            <person name="Rosso M.-N."/>
            <person name="Henrissat B."/>
            <person name="Hibbett D."/>
            <person name="Martinez A.T."/>
            <person name="Grigoriev I.V."/>
        </authorList>
    </citation>
    <scope>NUCLEOTIDE SEQUENCE</scope>
    <source>
        <strain evidence="1">AH 44721</strain>
    </source>
</reference>
<organism evidence="1 2">
    <name type="scientific">Gymnopilus junonius</name>
    <name type="common">Spectacular rustgill mushroom</name>
    <name type="synonym">Gymnopilus spectabilis subsp. junonius</name>
    <dbReference type="NCBI Taxonomy" id="109634"/>
    <lineage>
        <taxon>Eukaryota</taxon>
        <taxon>Fungi</taxon>
        <taxon>Dikarya</taxon>
        <taxon>Basidiomycota</taxon>
        <taxon>Agaricomycotina</taxon>
        <taxon>Agaricomycetes</taxon>
        <taxon>Agaricomycetidae</taxon>
        <taxon>Agaricales</taxon>
        <taxon>Agaricineae</taxon>
        <taxon>Hymenogastraceae</taxon>
        <taxon>Gymnopilus</taxon>
    </lineage>
</organism>
<dbReference type="Proteomes" id="UP000724874">
    <property type="component" value="Unassembled WGS sequence"/>
</dbReference>
<keyword evidence="2" id="KW-1185">Reference proteome</keyword>
<evidence type="ECO:0000313" key="1">
    <source>
        <dbReference type="EMBL" id="KAF8879668.1"/>
    </source>
</evidence>
<sequence length="204" mass="23606">MSSTIFLPPLHPESLGNYLFSWDDGDVVHYQHFVRQLHHLQTLILGYTQIKGDALLDILRSTPELVNLVVDSCMVTYKSFLAGLTYNPDYEYHSILPKLESFTMYIDSEDARFYESFEEEMVGLIEVLLKMIHSRTRPLSMDDSYPGNGPARLRKVLLCHDDDSAFTTHFKLPLQASQDLCGLDFTILEDSAKEDWATEKEWFW</sequence>
<gene>
    <name evidence="1" type="ORF">CPB84DRAFT_290429</name>
</gene>
<evidence type="ECO:0000313" key="2">
    <source>
        <dbReference type="Proteomes" id="UP000724874"/>
    </source>
</evidence>
<accession>A0A9P5NF25</accession>
<protein>
    <submittedName>
        <fullName evidence="1">Uncharacterized protein</fullName>
    </submittedName>
</protein>
<comment type="caution">
    <text evidence="1">The sequence shown here is derived from an EMBL/GenBank/DDBJ whole genome shotgun (WGS) entry which is preliminary data.</text>
</comment>